<dbReference type="SUPFAM" id="SSF49899">
    <property type="entry name" value="Concanavalin A-like lectins/glucanases"/>
    <property type="match status" value="1"/>
</dbReference>
<evidence type="ECO:0000259" key="8">
    <source>
        <dbReference type="PROSITE" id="PS51828"/>
    </source>
</evidence>
<comment type="cofactor">
    <cofactor evidence="1">
        <name>Ca(2+)</name>
        <dbReference type="ChEBI" id="CHEBI:29108"/>
    </cofactor>
</comment>
<evidence type="ECO:0000256" key="7">
    <source>
        <dbReference type="SAM" id="MobiDB-lite"/>
    </source>
</evidence>
<evidence type="ECO:0000256" key="4">
    <source>
        <dbReference type="ARBA" id="ARBA00023157"/>
    </source>
</evidence>
<reference evidence="9" key="2">
    <citation type="submission" date="2025-09" db="UniProtKB">
        <authorList>
            <consortium name="Ensembl"/>
        </authorList>
    </citation>
    <scope>IDENTIFICATION</scope>
</reference>
<evidence type="ECO:0000256" key="2">
    <source>
        <dbReference type="ARBA" id="ARBA00022723"/>
    </source>
</evidence>
<keyword evidence="2" id="KW-0479">Metal-binding</keyword>
<keyword evidence="10" id="KW-1185">Reference proteome</keyword>
<gene>
    <name evidence="9" type="primary">PTX4</name>
</gene>
<evidence type="ECO:0000256" key="3">
    <source>
        <dbReference type="ARBA" id="ARBA00022837"/>
    </source>
</evidence>
<dbReference type="GO" id="GO:0046872">
    <property type="term" value="F:metal ion binding"/>
    <property type="evidence" value="ECO:0007669"/>
    <property type="project" value="UniProtKB-KW"/>
</dbReference>
<dbReference type="PRINTS" id="PR00895">
    <property type="entry name" value="PENTAXIN"/>
</dbReference>
<sequence>SLVPLAPSQNGLPGEETLPFFLIFVPIYLRGALLQETAPERQRKPFLERLCRLEAQFWRFQKATLKHLQGIASNYNLSFVMEAWFWSLAHESQAVALALSQLQAAVQGDLGHLKTWVWKTQCRGQKVDNRLLALGAALSERSTQERKGQEEQRNALSGWPWTQGAGLAAFKGLLQVASPGTAALRVTPAPPRPSSRQAPRAPPELGDPPLDFARCLQETQADHVRISEPLPLAVWADSPPSVSSLQRGPCTHLSERVHCECDLLPPGFFTGLRALSVCSWVRTALGHLGTLLSYTSKENDKLVLHGRDSLPPGSTHSVIGDPAFRELPLQPLPDGCWHHVCVIWTSILGLGRYWLHMSRRLVATGSRFGEGYEIPPGGSLMLGQEHDSIGGGFDGPEAFVGSLACLAIWHQVLVPREVSNLATGKEFLMGAILTLANAASVDGFVQRVNCTCLQLCS</sequence>
<keyword evidence="4" id="KW-1015">Disulfide bond</keyword>
<dbReference type="PANTHER" id="PTHR19277:SF122">
    <property type="entry name" value="PENTRAXIN-4"/>
    <property type="match status" value="1"/>
</dbReference>
<accession>A0A8C6APX0</accession>
<protein>
    <submittedName>
        <fullName evidence="9">Pentraxin 4</fullName>
    </submittedName>
</protein>
<dbReference type="Pfam" id="PF00354">
    <property type="entry name" value="Pentaxin"/>
    <property type="match status" value="1"/>
</dbReference>
<dbReference type="InterPro" id="IPR051360">
    <property type="entry name" value="Neuronal_Pentraxin_Related"/>
</dbReference>
<keyword evidence="5" id="KW-0325">Glycoprotein</keyword>
<dbReference type="AlphaFoldDB" id="A0A8C6APX0"/>
<dbReference type="Proteomes" id="UP000694561">
    <property type="component" value="Unplaced"/>
</dbReference>
<evidence type="ECO:0000313" key="10">
    <source>
        <dbReference type="Proteomes" id="UP000694561"/>
    </source>
</evidence>
<dbReference type="PANTHER" id="PTHR19277">
    <property type="entry name" value="PENTRAXIN"/>
    <property type="match status" value="1"/>
</dbReference>
<feature type="domain" description="Pentraxin (PTX)" evidence="8">
    <location>
        <begin position="247"/>
        <end position="452"/>
    </location>
</feature>
<evidence type="ECO:0000256" key="6">
    <source>
        <dbReference type="PROSITE-ProRule" id="PRU01172"/>
    </source>
</evidence>
<organism evidence="9 10">
    <name type="scientific">Monodon monoceros</name>
    <name type="common">Narwhal</name>
    <name type="synonym">Ceratodon monodon</name>
    <dbReference type="NCBI Taxonomy" id="40151"/>
    <lineage>
        <taxon>Eukaryota</taxon>
        <taxon>Metazoa</taxon>
        <taxon>Chordata</taxon>
        <taxon>Craniata</taxon>
        <taxon>Vertebrata</taxon>
        <taxon>Euteleostomi</taxon>
        <taxon>Mammalia</taxon>
        <taxon>Eutheria</taxon>
        <taxon>Laurasiatheria</taxon>
        <taxon>Artiodactyla</taxon>
        <taxon>Whippomorpha</taxon>
        <taxon>Cetacea</taxon>
        <taxon>Odontoceti</taxon>
        <taxon>Monodontidae</taxon>
        <taxon>Monodon</taxon>
    </lineage>
</organism>
<evidence type="ECO:0000256" key="1">
    <source>
        <dbReference type="ARBA" id="ARBA00001913"/>
    </source>
</evidence>
<dbReference type="InterPro" id="IPR001759">
    <property type="entry name" value="PTX_dom"/>
</dbReference>
<evidence type="ECO:0000313" key="9">
    <source>
        <dbReference type="Ensembl" id="ENSMMNP00015004205.1"/>
    </source>
</evidence>
<evidence type="ECO:0000256" key="5">
    <source>
        <dbReference type="ARBA" id="ARBA00023180"/>
    </source>
</evidence>
<dbReference type="SMART" id="SM00159">
    <property type="entry name" value="PTX"/>
    <property type="match status" value="1"/>
</dbReference>
<reference evidence="9" key="1">
    <citation type="submission" date="2025-08" db="UniProtKB">
        <authorList>
            <consortium name="Ensembl"/>
        </authorList>
    </citation>
    <scope>IDENTIFICATION</scope>
</reference>
<dbReference type="InterPro" id="IPR013320">
    <property type="entry name" value="ConA-like_dom_sf"/>
</dbReference>
<proteinExistence type="predicted"/>
<dbReference type="GeneTree" id="ENSGT01060000248575"/>
<name>A0A8C6APX0_MONMO</name>
<dbReference type="PROSITE" id="PS51828">
    <property type="entry name" value="PTX_2"/>
    <property type="match status" value="1"/>
</dbReference>
<keyword evidence="3" id="KW-0106">Calcium</keyword>
<dbReference type="Ensembl" id="ENSMMNT00015004629.1">
    <property type="protein sequence ID" value="ENSMMNP00015004205.1"/>
    <property type="gene ID" value="ENSMMNG00015003188.1"/>
</dbReference>
<feature type="region of interest" description="Disordered" evidence="7">
    <location>
        <begin position="184"/>
        <end position="209"/>
    </location>
</feature>
<comment type="caution">
    <text evidence="6">Lacks conserved residue(s) required for the propagation of feature annotation.</text>
</comment>
<dbReference type="Gene3D" id="2.60.120.200">
    <property type="match status" value="1"/>
</dbReference>